<comment type="caution">
    <text evidence="1">The sequence shown here is derived from an EMBL/GenBank/DDBJ whole genome shotgun (WGS) entry which is preliminary data.</text>
</comment>
<gene>
    <name evidence="1" type="ORF">LTR16_005330</name>
</gene>
<accession>A0ABR0KSR8</accession>
<dbReference type="SUPFAM" id="SSF53474">
    <property type="entry name" value="alpha/beta-Hydrolases"/>
    <property type="match status" value="1"/>
</dbReference>
<organism evidence="1 2">
    <name type="scientific">Cryomyces antarcticus</name>
    <dbReference type="NCBI Taxonomy" id="329879"/>
    <lineage>
        <taxon>Eukaryota</taxon>
        <taxon>Fungi</taxon>
        <taxon>Dikarya</taxon>
        <taxon>Ascomycota</taxon>
        <taxon>Pezizomycotina</taxon>
        <taxon>Dothideomycetes</taxon>
        <taxon>Dothideomycetes incertae sedis</taxon>
        <taxon>Cryomyces</taxon>
    </lineage>
</organism>
<dbReference type="Proteomes" id="UP001357485">
    <property type="component" value="Unassembled WGS sequence"/>
</dbReference>
<evidence type="ECO:0000313" key="1">
    <source>
        <dbReference type="EMBL" id="KAK5112783.1"/>
    </source>
</evidence>
<keyword evidence="2" id="KW-1185">Reference proteome</keyword>
<dbReference type="EMBL" id="JAVRRA010025459">
    <property type="protein sequence ID" value="KAK5112783.1"/>
    <property type="molecule type" value="Genomic_DNA"/>
</dbReference>
<evidence type="ECO:0000313" key="2">
    <source>
        <dbReference type="Proteomes" id="UP001357485"/>
    </source>
</evidence>
<sequence>MSVYEANKTTHAVRRFHFIFHAVLDLPQALVVGRERIYINRLFSKIAYNTAAISAADVDHYAHTYAQPAAMQCTFEDYRAFKTDVEENWNWLRGTGKCGVPVMALSGEI</sequence>
<name>A0ABR0KSR8_9PEZI</name>
<proteinExistence type="predicted"/>
<protein>
    <submittedName>
        <fullName evidence="1">Uncharacterized protein</fullName>
    </submittedName>
</protein>
<dbReference type="InterPro" id="IPR029058">
    <property type="entry name" value="AB_hydrolase_fold"/>
</dbReference>
<dbReference type="Gene3D" id="3.40.50.1820">
    <property type="entry name" value="alpha/beta hydrolase"/>
    <property type="match status" value="1"/>
</dbReference>
<reference evidence="1 2" key="1">
    <citation type="submission" date="2023-08" db="EMBL/GenBank/DDBJ databases">
        <title>Black Yeasts Isolated from many extreme environments.</title>
        <authorList>
            <person name="Coleine C."/>
            <person name="Stajich J.E."/>
            <person name="Selbmann L."/>
        </authorList>
    </citation>
    <scope>NUCLEOTIDE SEQUENCE [LARGE SCALE GENOMIC DNA]</scope>
    <source>
        <strain evidence="1 2">CCFEE 536</strain>
    </source>
</reference>
<feature type="non-terminal residue" evidence="1">
    <location>
        <position position="109"/>
    </location>
</feature>